<protein>
    <submittedName>
        <fullName evidence="2">Uncharacterized protein DUF2048</fullName>
    </submittedName>
</protein>
<reference evidence="2 3" key="1">
    <citation type="submission" date="2019-03" db="EMBL/GenBank/DDBJ databases">
        <title>Genomic Encyclopedia of Type Strains, Phase IV (KMG-IV): sequencing the most valuable type-strain genomes for metagenomic binning, comparative biology and taxonomic classification.</title>
        <authorList>
            <person name="Goeker M."/>
        </authorList>
    </citation>
    <scope>NUCLEOTIDE SEQUENCE [LARGE SCALE GENOMIC DNA]</scope>
    <source>
        <strain evidence="2 3">DSM 102969</strain>
    </source>
</reference>
<sequence length="326" mass="35316">MNPYAWAIHSLEERLAAVDDPFKVAGLYAPSRLAAPPSVTEDTSAGLRATFPAAAPVRASGGPIDFVLDTMGEEGVQHLPVRIYAARRERLRCIVVPHWNATDGGYDRLAAILCRCGITTYVVTMPHHGTRGVPGARVANRFLNADLDATVSSVRQAVAEVRALVAWLTAAGGPEVVIVGVSLGSCIAGLVGAVERRVTRYVLVLSAGDFGETVWLGRATRHIRAALDDHVTLEELRRVWAVISPESYIDAIRENGSQIYLITGIFDTVVPPPASRRFVRKLRDGGVPTKVSELWCGHYTLGLFPFNLISVACILWFLLRGHAHPA</sequence>
<dbReference type="OrthoDB" id="105300at2"/>
<dbReference type="NCBIfam" id="NF047337">
    <property type="entry name" value="hydrolase_RcgR"/>
    <property type="match status" value="1"/>
</dbReference>
<dbReference type="SUPFAM" id="SSF53474">
    <property type="entry name" value="alpha/beta-Hydrolases"/>
    <property type="match status" value="1"/>
</dbReference>
<evidence type="ECO:0000256" key="1">
    <source>
        <dbReference type="SAM" id="Phobius"/>
    </source>
</evidence>
<dbReference type="EMBL" id="SNXY01000008">
    <property type="protein sequence ID" value="TDP83920.1"/>
    <property type="molecule type" value="Genomic_DNA"/>
</dbReference>
<comment type="caution">
    <text evidence="2">The sequence shown here is derived from an EMBL/GenBank/DDBJ whole genome shotgun (WGS) entry which is preliminary data.</text>
</comment>
<dbReference type="Gene3D" id="3.40.50.1820">
    <property type="entry name" value="alpha/beta hydrolase"/>
    <property type="match status" value="1"/>
</dbReference>
<accession>A0A4R6RCN0</accession>
<dbReference type="InterPro" id="IPR058111">
    <property type="entry name" value="RcgR-like"/>
</dbReference>
<name>A0A4R6RCN0_9HYPH</name>
<feature type="transmembrane region" description="Helical" evidence="1">
    <location>
        <begin position="299"/>
        <end position="319"/>
    </location>
</feature>
<evidence type="ECO:0000313" key="2">
    <source>
        <dbReference type="EMBL" id="TDP83920.1"/>
    </source>
</evidence>
<dbReference type="InterPro" id="IPR029058">
    <property type="entry name" value="AB_hydrolase_fold"/>
</dbReference>
<keyword evidence="1" id="KW-0472">Membrane</keyword>
<dbReference type="Proteomes" id="UP000294547">
    <property type="component" value="Unassembled WGS sequence"/>
</dbReference>
<keyword evidence="3" id="KW-1185">Reference proteome</keyword>
<gene>
    <name evidence="2" type="ORF">EDD54_2519</name>
</gene>
<organism evidence="2 3">
    <name type="scientific">Oharaeibacter diazotrophicus</name>
    <dbReference type="NCBI Taxonomy" id="1920512"/>
    <lineage>
        <taxon>Bacteria</taxon>
        <taxon>Pseudomonadati</taxon>
        <taxon>Pseudomonadota</taxon>
        <taxon>Alphaproteobacteria</taxon>
        <taxon>Hyphomicrobiales</taxon>
        <taxon>Pleomorphomonadaceae</taxon>
        <taxon>Oharaeibacter</taxon>
    </lineage>
</organism>
<dbReference type="RefSeq" id="WP_126539641.1">
    <property type="nucleotide sequence ID" value="NZ_BSPM01000002.1"/>
</dbReference>
<keyword evidence="1" id="KW-0812">Transmembrane</keyword>
<dbReference type="AlphaFoldDB" id="A0A4R6RCN0"/>
<proteinExistence type="predicted"/>
<evidence type="ECO:0000313" key="3">
    <source>
        <dbReference type="Proteomes" id="UP000294547"/>
    </source>
</evidence>
<keyword evidence="1" id="KW-1133">Transmembrane helix</keyword>